<dbReference type="PROSITE" id="PS51168">
    <property type="entry name" value="CHORISMATE_MUT_2"/>
    <property type="match status" value="1"/>
</dbReference>
<dbReference type="GO" id="GO:0046417">
    <property type="term" value="P:chorismate metabolic process"/>
    <property type="evidence" value="ECO:0007669"/>
    <property type="project" value="InterPro"/>
</dbReference>
<proteinExistence type="predicted"/>
<dbReference type="Pfam" id="PF01817">
    <property type="entry name" value="CM_2"/>
    <property type="match status" value="1"/>
</dbReference>
<dbReference type="RefSeq" id="WP_012618610.1">
    <property type="nucleotide sequence ID" value="NC_011832.1"/>
</dbReference>
<reference evidence="3 4" key="1">
    <citation type="journal article" date="2015" name="Genome Announc.">
        <title>Complete Genome Sequence of Methanosphaerula palustris E1-9CT, a Hydrogenotrophic Methanogen Isolated from a Minerotrophic Fen Peatland.</title>
        <authorList>
            <person name="Cadillo-Quiroz H."/>
            <person name="Browne P."/>
            <person name="Kyrpides N."/>
            <person name="Woyke T."/>
            <person name="Goodwin L."/>
            <person name="Detter C."/>
            <person name="Yavitt J.B."/>
            <person name="Zinder S.H."/>
        </authorList>
    </citation>
    <scope>NUCLEOTIDE SEQUENCE [LARGE SCALE GENOMIC DNA]</scope>
    <source>
        <strain evidence="4">ATCC BAA-1556 / DSM 19958 / E1-9c</strain>
    </source>
</reference>
<evidence type="ECO:0000256" key="1">
    <source>
        <dbReference type="ARBA" id="ARBA00023235"/>
    </source>
</evidence>
<name>B8GKZ5_METPE</name>
<dbReference type="Proteomes" id="UP000002457">
    <property type="component" value="Chromosome"/>
</dbReference>
<evidence type="ECO:0000259" key="2">
    <source>
        <dbReference type="PROSITE" id="PS51168"/>
    </source>
</evidence>
<dbReference type="Gene3D" id="1.20.59.10">
    <property type="entry name" value="Chorismate mutase"/>
    <property type="match status" value="1"/>
</dbReference>
<dbReference type="OrthoDB" id="107004at2157"/>
<evidence type="ECO:0000313" key="3">
    <source>
        <dbReference type="EMBL" id="ACL17291.1"/>
    </source>
</evidence>
<dbReference type="HOGENOM" id="CLU_131518_4_1_2"/>
<dbReference type="SUPFAM" id="SSF48600">
    <property type="entry name" value="Chorismate mutase II"/>
    <property type="match status" value="1"/>
</dbReference>
<dbReference type="PANTHER" id="PTHR38041">
    <property type="entry name" value="CHORISMATE MUTASE"/>
    <property type="match status" value="1"/>
</dbReference>
<dbReference type="SMART" id="SM00830">
    <property type="entry name" value="CM_2"/>
    <property type="match status" value="1"/>
</dbReference>
<dbReference type="GO" id="GO:0004106">
    <property type="term" value="F:chorismate mutase activity"/>
    <property type="evidence" value="ECO:0007669"/>
    <property type="project" value="InterPro"/>
</dbReference>
<dbReference type="InterPro" id="IPR051331">
    <property type="entry name" value="Chorismate_mutase-related"/>
</dbReference>
<keyword evidence="1" id="KW-0413">Isomerase</keyword>
<evidence type="ECO:0000313" key="4">
    <source>
        <dbReference type="Proteomes" id="UP000002457"/>
    </source>
</evidence>
<dbReference type="InterPro" id="IPR036979">
    <property type="entry name" value="CM_dom_sf"/>
</dbReference>
<dbReference type="KEGG" id="mpl:Mpal_1988"/>
<feature type="domain" description="Chorismate mutase" evidence="2">
    <location>
        <begin position="1"/>
        <end position="88"/>
    </location>
</feature>
<dbReference type="STRING" id="521011.Mpal_1988"/>
<dbReference type="EMBL" id="CP001338">
    <property type="protein sequence ID" value="ACL17291.1"/>
    <property type="molecule type" value="Genomic_DNA"/>
</dbReference>
<dbReference type="GeneID" id="7270794"/>
<dbReference type="eggNOG" id="arCOG02098">
    <property type="taxonomic scope" value="Archaea"/>
</dbReference>
<accession>B8GKZ5</accession>
<dbReference type="PANTHER" id="PTHR38041:SF1">
    <property type="entry name" value="CHORISMATE MUTASE"/>
    <property type="match status" value="1"/>
</dbReference>
<gene>
    <name evidence="3" type="ordered locus">Mpal_1988</name>
</gene>
<protein>
    <submittedName>
        <fullName evidence="3">Chorismate mutase</fullName>
    </submittedName>
</protein>
<sequence>MDITVLREEITSVDDQIIRLIGTRQQIAGRIARVKYSKEAPIRDEGRRQEVLEHAFNRAVEEKIDPRSVRQIFEILIEMSEERQHECIGEGDLP</sequence>
<keyword evidence="4" id="KW-1185">Reference proteome</keyword>
<organism evidence="3 4">
    <name type="scientific">Methanosphaerula palustris (strain ATCC BAA-1556 / DSM 19958 / E1-9c)</name>
    <dbReference type="NCBI Taxonomy" id="521011"/>
    <lineage>
        <taxon>Archaea</taxon>
        <taxon>Methanobacteriati</taxon>
        <taxon>Methanobacteriota</taxon>
        <taxon>Stenosarchaea group</taxon>
        <taxon>Methanomicrobia</taxon>
        <taxon>Methanomicrobiales</taxon>
        <taxon>Methanoregulaceae</taxon>
        <taxon>Methanosphaerula</taxon>
    </lineage>
</organism>
<dbReference type="InterPro" id="IPR002701">
    <property type="entry name" value="CM_II_prokaryot"/>
</dbReference>
<dbReference type="InterPro" id="IPR036263">
    <property type="entry name" value="Chorismate_II_sf"/>
</dbReference>
<dbReference type="AlphaFoldDB" id="B8GKZ5"/>
<dbReference type="GO" id="GO:0009697">
    <property type="term" value="P:salicylic acid biosynthetic process"/>
    <property type="evidence" value="ECO:0007669"/>
    <property type="project" value="TreeGrafter"/>
</dbReference>